<evidence type="ECO:0000313" key="3">
    <source>
        <dbReference type="Proteomes" id="UP000712281"/>
    </source>
</evidence>
<protein>
    <submittedName>
        <fullName evidence="2">Uncharacterized protein</fullName>
    </submittedName>
</protein>
<dbReference type="Proteomes" id="UP000712281">
    <property type="component" value="Unassembled WGS sequence"/>
</dbReference>
<gene>
    <name evidence="2" type="ORF">F2Q68_00022543</name>
</gene>
<evidence type="ECO:0000313" key="2">
    <source>
        <dbReference type="EMBL" id="KAF2538937.1"/>
    </source>
</evidence>
<dbReference type="AlphaFoldDB" id="A0A3N6SLC2"/>
<name>A0A3N6SLC2_BRACR</name>
<feature type="region of interest" description="Disordered" evidence="1">
    <location>
        <begin position="1"/>
        <end position="56"/>
    </location>
</feature>
<proteinExistence type="predicted"/>
<organism evidence="2 3">
    <name type="scientific">Brassica cretica</name>
    <name type="common">Mustard</name>
    <dbReference type="NCBI Taxonomy" id="69181"/>
    <lineage>
        <taxon>Eukaryota</taxon>
        <taxon>Viridiplantae</taxon>
        <taxon>Streptophyta</taxon>
        <taxon>Embryophyta</taxon>
        <taxon>Tracheophyta</taxon>
        <taxon>Spermatophyta</taxon>
        <taxon>Magnoliopsida</taxon>
        <taxon>eudicotyledons</taxon>
        <taxon>Gunneridae</taxon>
        <taxon>Pentapetalae</taxon>
        <taxon>rosids</taxon>
        <taxon>malvids</taxon>
        <taxon>Brassicales</taxon>
        <taxon>Brassicaceae</taxon>
        <taxon>Brassiceae</taxon>
        <taxon>Brassica</taxon>
    </lineage>
</organism>
<feature type="compositionally biased region" description="Basic residues" evidence="1">
    <location>
        <begin position="16"/>
        <end position="25"/>
    </location>
</feature>
<dbReference type="EMBL" id="QGKW02002228">
    <property type="protein sequence ID" value="KAF2538937.1"/>
    <property type="molecule type" value="Genomic_DNA"/>
</dbReference>
<accession>A0A3N6SLC2</accession>
<sequence>MCRPRPMQKTNLNPKRIVRSTRTHPRPAAIGIPPRATQEQTWRLDIDASSTQDQQQ</sequence>
<comment type="caution">
    <text evidence="2">The sequence shown here is derived from an EMBL/GenBank/DDBJ whole genome shotgun (WGS) entry which is preliminary data.</text>
</comment>
<feature type="compositionally biased region" description="Low complexity" evidence="1">
    <location>
        <begin position="26"/>
        <end position="36"/>
    </location>
</feature>
<reference evidence="2" key="1">
    <citation type="submission" date="2019-12" db="EMBL/GenBank/DDBJ databases">
        <title>Genome sequencing and annotation of Brassica cretica.</title>
        <authorList>
            <person name="Studholme D.J."/>
            <person name="Sarris P.F."/>
        </authorList>
    </citation>
    <scope>NUCLEOTIDE SEQUENCE</scope>
    <source>
        <strain evidence="2">PFS-001/15</strain>
        <tissue evidence="2">Leaf</tissue>
    </source>
</reference>
<evidence type="ECO:0000256" key="1">
    <source>
        <dbReference type="SAM" id="MobiDB-lite"/>
    </source>
</evidence>